<name>A0ABT7Y4V6_9VIBR</name>
<dbReference type="PRINTS" id="PR00046">
    <property type="entry name" value="SIGMA70FCT"/>
</dbReference>
<organism evidence="8 9">
    <name type="scientific">Vibrio agarivorans</name>
    <dbReference type="NCBI Taxonomy" id="153622"/>
    <lineage>
        <taxon>Bacteria</taxon>
        <taxon>Pseudomonadati</taxon>
        <taxon>Pseudomonadota</taxon>
        <taxon>Gammaproteobacteria</taxon>
        <taxon>Vibrionales</taxon>
        <taxon>Vibrionaceae</taxon>
        <taxon>Vibrio</taxon>
    </lineage>
</organism>
<keyword evidence="2 5" id="KW-0731">Sigma factor</keyword>
<dbReference type="Pfam" id="PF00140">
    <property type="entry name" value="Sigma70_r1_2"/>
    <property type="match status" value="1"/>
</dbReference>
<comment type="caution">
    <text evidence="8">The sequence shown here is derived from an EMBL/GenBank/DDBJ whole genome shotgun (WGS) entry which is preliminary data.</text>
</comment>
<evidence type="ECO:0000313" key="9">
    <source>
        <dbReference type="Proteomes" id="UP001169719"/>
    </source>
</evidence>
<dbReference type="RefSeq" id="WP_289963141.1">
    <property type="nucleotide sequence ID" value="NZ_JAUEOZ010000002.1"/>
</dbReference>
<proteinExistence type="inferred from homology"/>
<accession>A0ABT7Y4V6</accession>
<evidence type="ECO:0000259" key="6">
    <source>
        <dbReference type="PROSITE" id="PS00715"/>
    </source>
</evidence>
<dbReference type="PANTHER" id="PTHR30603">
    <property type="entry name" value="RNA POLYMERASE SIGMA FACTOR RPO"/>
    <property type="match status" value="1"/>
</dbReference>
<dbReference type="InterPro" id="IPR007627">
    <property type="entry name" value="RNA_pol_sigma70_r2"/>
</dbReference>
<dbReference type="PROSITE" id="PS00715">
    <property type="entry name" value="SIGMA70_1"/>
    <property type="match status" value="1"/>
</dbReference>
<dbReference type="SUPFAM" id="SSF88659">
    <property type="entry name" value="Sigma3 and sigma4 domains of RNA polymerase sigma factors"/>
    <property type="match status" value="1"/>
</dbReference>
<evidence type="ECO:0000313" key="8">
    <source>
        <dbReference type="EMBL" id="MDN2483086.1"/>
    </source>
</evidence>
<dbReference type="Pfam" id="PF04545">
    <property type="entry name" value="Sigma70_r4"/>
    <property type="match status" value="1"/>
</dbReference>
<keyword evidence="1 5" id="KW-0805">Transcription regulation</keyword>
<dbReference type="CDD" id="cd06171">
    <property type="entry name" value="Sigma70_r4"/>
    <property type="match status" value="1"/>
</dbReference>
<protein>
    <recommendedName>
        <fullName evidence="5">RNA polymerase sigma factor</fullName>
    </recommendedName>
</protein>
<feature type="domain" description="RNA polymerase sigma-70" evidence="7">
    <location>
        <begin position="265"/>
        <end position="291"/>
    </location>
</feature>
<dbReference type="InterPro" id="IPR036388">
    <property type="entry name" value="WH-like_DNA-bd_sf"/>
</dbReference>
<evidence type="ECO:0000259" key="7">
    <source>
        <dbReference type="PROSITE" id="PS00716"/>
    </source>
</evidence>
<dbReference type="InterPro" id="IPR014284">
    <property type="entry name" value="RNA_pol_sigma-70_dom"/>
</dbReference>
<reference evidence="8" key="1">
    <citation type="submission" date="2024-05" db="EMBL/GenBank/DDBJ databases">
        <title>Genome Sequences of Four Agar- Degrading Marine Bacteria.</title>
        <authorList>
            <person name="Phillips E.K."/>
            <person name="Shaffer J.C."/>
            <person name="Henson M.W."/>
            <person name="Temperton B."/>
            <person name="Thrash C.J."/>
            <person name="Martin M.O."/>
        </authorList>
    </citation>
    <scope>NUCLEOTIDE SEQUENCE</scope>
    <source>
        <strain evidence="8">EKP203</strain>
    </source>
</reference>
<dbReference type="Gene3D" id="1.10.601.10">
    <property type="entry name" value="RNA Polymerase Primary Sigma Factor"/>
    <property type="match status" value="1"/>
</dbReference>
<dbReference type="PROSITE" id="PS00716">
    <property type="entry name" value="SIGMA70_2"/>
    <property type="match status" value="1"/>
</dbReference>
<gene>
    <name evidence="8" type="ORF">QWJ08_17215</name>
</gene>
<dbReference type="Pfam" id="PF04542">
    <property type="entry name" value="Sigma70_r2"/>
    <property type="match status" value="1"/>
</dbReference>
<evidence type="ECO:0000256" key="3">
    <source>
        <dbReference type="ARBA" id="ARBA00023125"/>
    </source>
</evidence>
<dbReference type="InterPro" id="IPR050239">
    <property type="entry name" value="Sigma-70_RNA_pol_init_factors"/>
</dbReference>
<keyword evidence="4 5" id="KW-0804">Transcription</keyword>
<dbReference type="InterPro" id="IPR000943">
    <property type="entry name" value="RNA_pol_sigma70"/>
</dbReference>
<evidence type="ECO:0000256" key="2">
    <source>
        <dbReference type="ARBA" id="ARBA00023082"/>
    </source>
</evidence>
<dbReference type="InterPro" id="IPR007630">
    <property type="entry name" value="RNA_pol_sigma70_r4"/>
</dbReference>
<keyword evidence="9" id="KW-1185">Reference proteome</keyword>
<evidence type="ECO:0000256" key="5">
    <source>
        <dbReference type="RuleBase" id="RU362124"/>
    </source>
</evidence>
<comment type="function">
    <text evidence="5">Sigma factors are initiation factors that promote the attachment of RNA polymerase to specific initiation sites and are then released.</text>
</comment>
<evidence type="ECO:0000256" key="1">
    <source>
        <dbReference type="ARBA" id="ARBA00023015"/>
    </source>
</evidence>
<feature type="domain" description="RNA polymerase sigma-70" evidence="6">
    <location>
        <begin position="97"/>
        <end position="110"/>
    </location>
</feature>
<dbReference type="PIRSF" id="PIRSF000770">
    <property type="entry name" value="RNA_pol_sigma-SigE/K"/>
    <property type="match status" value="1"/>
</dbReference>
<dbReference type="Proteomes" id="UP001169719">
    <property type="component" value="Unassembled WGS sequence"/>
</dbReference>
<dbReference type="Gene3D" id="1.10.10.10">
    <property type="entry name" value="Winged helix-like DNA-binding domain superfamily/Winged helix DNA-binding domain"/>
    <property type="match status" value="1"/>
</dbReference>
<dbReference type="EMBL" id="JAUEOZ010000002">
    <property type="protein sequence ID" value="MDN2483086.1"/>
    <property type="molecule type" value="Genomic_DNA"/>
</dbReference>
<dbReference type="PANTHER" id="PTHR30603:SF67">
    <property type="entry name" value="RNA POLYMERASE SIGMA FACTOR RPOS"/>
    <property type="match status" value="1"/>
</dbReference>
<sequence>MDSGSRCRKAGEQSNILSVKGQAQIESAAPSDPYSKYISDIVGIDLLSPEEEFIYAKLNREGDLEARDKLIESNLRLVVKIAKGYTKRNLGNLNLLDLIEEGNIGLMKAITKFDPDLGYRFSTYAVWWIRESIDSALMNTSRTVRIPVHVVKEINRLASKSNAISKDTAHVSSMTELAQQSELPLNKVDSLVKLSGFIETSTTADVLARPLTLDECESESCIDPQDSFQDDEFVASLEGVIDALPEKLKTILIHRYGLFSQPAMTLAELGSKMGISNERVRQLQIEAIDKVQKRLANDGWT</sequence>
<dbReference type="InterPro" id="IPR013325">
    <property type="entry name" value="RNA_pol_sigma_r2"/>
</dbReference>
<dbReference type="NCBIfam" id="TIGR02937">
    <property type="entry name" value="sigma70-ECF"/>
    <property type="match status" value="1"/>
</dbReference>
<evidence type="ECO:0000256" key="4">
    <source>
        <dbReference type="ARBA" id="ARBA00023163"/>
    </source>
</evidence>
<keyword evidence="3 5" id="KW-0238">DNA-binding</keyword>
<dbReference type="InterPro" id="IPR013324">
    <property type="entry name" value="RNA_pol_sigma_r3/r4-like"/>
</dbReference>
<dbReference type="SUPFAM" id="SSF88946">
    <property type="entry name" value="Sigma2 domain of RNA polymerase sigma factors"/>
    <property type="match status" value="1"/>
</dbReference>
<dbReference type="InterPro" id="IPR009042">
    <property type="entry name" value="RNA_pol_sigma70_r1_2"/>
</dbReference>
<comment type="similarity">
    <text evidence="5">Belongs to the sigma-70 factor family.</text>
</comment>